<organism evidence="10 11">
    <name type="scientific">Pseudozyma flocculosa</name>
    <dbReference type="NCBI Taxonomy" id="84751"/>
    <lineage>
        <taxon>Eukaryota</taxon>
        <taxon>Fungi</taxon>
        <taxon>Dikarya</taxon>
        <taxon>Basidiomycota</taxon>
        <taxon>Ustilaginomycotina</taxon>
        <taxon>Ustilaginomycetes</taxon>
        <taxon>Ustilaginales</taxon>
        <taxon>Ustilaginaceae</taxon>
        <taxon>Pseudozyma</taxon>
    </lineage>
</organism>
<keyword evidence="6" id="KW-0206">Cytoskeleton</keyword>
<feature type="compositionally biased region" description="Polar residues" evidence="8">
    <location>
        <begin position="757"/>
        <end position="767"/>
    </location>
</feature>
<keyword evidence="4" id="KW-0963">Cytoplasm</keyword>
<feature type="compositionally biased region" description="Basic residues" evidence="8">
    <location>
        <begin position="290"/>
        <end position="299"/>
    </location>
</feature>
<feature type="compositionally biased region" description="Low complexity" evidence="8">
    <location>
        <begin position="947"/>
        <end position="971"/>
    </location>
</feature>
<evidence type="ECO:0000256" key="7">
    <source>
        <dbReference type="ARBA" id="ARBA00023242"/>
    </source>
</evidence>
<feature type="compositionally biased region" description="Polar residues" evidence="8">
    <location>
        <begin position="897"/>
        <end position="923"/>
    </location>
</feature>
<feature type="compositionally biased region" description="Low complexity" evidence="8">
    <location>
        <begin position="300"/>
        <end position="311"/>
    </location>
</feature>
<feature type="compositionally biased region" description="Low complexity" evidence="8">
    <location>
        <begin position="842"/>
        <end position="854"/>
    </location>
</feature>
<evidence type="ECO:0000256" key="1">
    <source>
        <dbReference type="ARBA" id="ARBA00004123"/>
    </source>
</evidence>
<protein>
    <recommendedName>
        <fullName evidence="9">Inner centromere protein ARK-binding domain-containing protein</fullName>
    </recommendedName>
</protein>
<feature type="compositionally biased region" description="Low complexity" evidence="8">
    <location>
        <begin position="775"/>
        <end position="792"/>
    </location>
</feature>
<feature type="region of interest" description="Disordered" evidence="8">
    <location>
        <begin position="545"/>
        <end position="723"/>
    </location>
</feature>
<feature type="region of interest" description="Disordered" evidence="8">
    <location>
        <begin position="1"/>
        <end position="20"/>
    </location>
</feature>
<evidence type="ECO:0000256" key="6">
    <source>
        <dbReference type="ARBA" id="ARBA00023212"/>
    </source>
</evidence>
<feature type="compositionally biased region" description="Basic and acidic residues" evidence="8">
    <location>
        <begin position="1825"/>
        <end position="1834"/>
    </location>
</feature>
<dbReference type="PANTHER" id="PTHR13142:SF1">
    <property type="entry name" value="INNER CENTROMERE PROTEIN"/>
    <property type="match status" value="1"/>
</dbReference>
<feature type="compositionally biased region" description="Low complexity" evidence="8">
    <location>
        <begin position="991"/>
        <end position="1003"/>
    </location>
</feature>
<feature type="compositionally biased region" description="Polar residues" evidence="8">
    <location>
        <begin position="831"/>
        <end position="841"/>
    </location>
</feature>
<feature type="compositionally biased region" description="Low complexity" evidence="8">
    <location>
        <begin position="182"/>
        <end position="195"/>
    </location>
</feature>
<feature type="compositionally biased region" description="Basic and acidic residues" evidence="8">
    <location>
        <begin position="1049"/>
        <end position="1061"/>
    </location>
</feature>
<dbReference type="Pfam" id="PF03941">
    <property type="entry name" value="INCENP_ARK-bind"/>
    <property type="match status" value="1"/>
</dbReference>
<dbReference type="Proteomes" id="UP000323386">
    <property type="component" value="Unassembled WGS sequence"/>
</dbReference>
<feature type="region of interest" description="Disordered" evidence="8">
    <location>
        <begin position="86"/>
        <end position="165"/>
    </location>
</feature>
<feature type="compositionally biased region" description="Basic and acidic residues" evidence="8">
    <location>
        <begin position="390"/>
        <end position="399"/>
    </location>
</feature>
<feature type="compositionally biased region" description="Polar residues" evidence="8">
    <location>
        <begin position="637"/>
        <end position="658"/>
    </location>
</feature>
<feature type="region of interest" description="Disordered" evidence="8">
    <location>
        <begin position="181"/>
        <end position="512"/>
    </location>
</feature>
<feature type="compositionally biased region" description="Acidic residues" evidence="8">
    <location>
        <begin position="414"/>
        <end position="429"/>
    </location>
</feature>
<dbReference type="PANTHER" id="PTHR13142">
    <property type="entry name" value="INNER CENTROMERE PROTEIN"/>
    <property type="match status" value="1"/>
</dbReference>
<feature type="compositionally biased region" description="Low complexity" evidence="8">
    <location>
        <begin position="1465"/>
        <end position="1492"/>
    </location>
</feature>
<feature type="compositionally biased region" description="Low complexity" evidence="8">
    <location>
        <begin position="1570"/>
        <end position="1594"/>
    </location>
</feature>
<evidence type="ECO:0000256" key="4">
    <source>
        <dbReference type="ARBA" id="ARBA00022490"/>
    </source>
</evidence>
<keyword evidence="7" id="KW-0539">Nucleus</keyword>
<feature type="compositionally biased region" description="Basic and acidic residues" evidence="8">
    <location>
        <begin position="1330"/>
        <end position="1391"/>
    </location>
</feature>
<feature type="compositionally biased region" description="Acidic residues" evidence="8">
    <location>
        <begin position="610"/>
        <end position="621"/>
    </location>
</feature>
<keyword evidence="11" id="KW-1185">Reference proteome</keyword>
<evidence type="ECO:0000256" key="3">
    <source>
        <dbReference type="ARBA" id="ARBA00010042"/>
    </source>
</evidence>
<feature type="compositionally biased region" description="Polar residues" evidence="8">
    <location>
        <begin position="1559"/>
        <end position="1569"/>
    </location>
</feature>
<feature type="domain" description="Inner centromere protein ARK-binding" evidence="9">
    <location>
        <begin position="1667"/>
        <end position="1722"/>
    </location>
</feature>
<name>A0A5C3FAJ0_9BASI</name>
<dbReference type="GO" id="GO:0005819">
    <property type="term" value="C:spindle"/>
    <property type="evidence" value="ECO:0007669"/>
    <property type="project" value="UniProtKB-SubCell"/>
</dbReference>
<feature type="region of interest" description="Disordered" evidence="8">
    <location>
        <begin position="1781"/>
        <end position="1834"/>
    </location>
</feature>
<evidence type="ECO:0000313" key="11">
    <source>
        <dbReference type="Proteomes" id="UP000323386"/>
    </source>
</evidence>
<dbReference type="InterPro" id="IPR005635">
    <property type="entry name" value="Inner_centromere_prot_ARK-bd"/>
</dbReference>
<feature type="compositionally biased region" description="Polar residues" evidence="8">
    <location>
        <begin position="199"/>
        <end position="212"/>
    </location>
</feature>
<feature type="compositionally biased region" description="Polar residues" evidence="8">
    <location>
        <begin position="1595"/>
        <end position="1606"/>
    </location>
</feature>
<dbReference type="GO" id="GO:0005634">
    <property type="term" value="C:nucleus"/>
    <property type="evidence" value="ECO:0007669"/>
    <property type="project" value="UniProtKB-SubCell"/>
</dbReference>
<feature type="compositionally biased region" description="Low complexity" evidence="8">
    <location>
        <begin position="1189"/>
        <end position="1233"/>
    </location>
</feature>
<feature type="compositionally biased region" description="Low complexity" evidence="8">
    <location>
        <begin position="927"/>
        <end position="939"/>
    </location>
</feature>
<feature type="region of interest" description="Disordered" evidence="8">
    <location>
        <begin position="1434"/>
        <end position="1688"/>
    </location>
</feature>
<feature type="compositionally biased region" description="Basic and acidic residues" evidence="8">
    <location>
        <begin position="1641"/>
        <end position="1657"/>
    </location>
</feature>
<evidence type="ECO:0000313" key="10">
    <source>
        <dbReference type="EMBL" id="SPO40685.1"/>
    </source>
</evidence>
<sequence>MPSSRSASGRGPAASSSSVATMTVEEHSLSTGLQAAYGNLLGHVNTMRRCCDMQRLYDQLHTQGDEFIAGSIQHANDILANFASSSRLHDSPSKRAGDMIKTPSRRKDAPRTRRAAANVAAIRLRAYEESPVAQPRSKRDRTSDDKENRPAAAAAPSSSSSSVRLGDDVRATNSLQQKLLEASGKAKASDSAAAARTPLSDSNKGSNPSSGQGRPIPDVELELDLAPTPRPPARRALGEIGEPTTRAGAPSSDASAVARSSAPSASDASKSASASSSSVPSQPDASTRARAAKAPKRTKAAAAAAAKNDAAAESERAAPSDNSMEVDETLAGASMAELTMPRASTPPPPSASPEGRKPASSGMTKVVSIDDLQPIADASATLSDPGIDGDIEHTHESAEPRQGAPPPGTSEGEPSADEGEDSDADGDASGEERTAVTAEQDLSAIAEDAADVAPEVPPQPASSTSSSDAKSHGPSNGAAAANAAPSTSTAAATLPAFKAAQQPQSDGVIDKPAKRTLSSFSAKKSLSAHASSAVHAAAAAANLPALPASTPAGPGFRSSFLQKSLRKRAEDTKAHGRSGLGSADDDSDGDYEDGDQDEVERQTGAQDAREDGDDIDGEAEAELASSGAKAGPKSRLATASATRANTRVNATQASSAATARNGGKGVKRKSEESHAPLGSIADRNSPPPAKLVKPVLSRLGAKTPSHAAPISGSKVKPTPSGPAAKLEMFRSSMATYGGDGGGGGGRFGVPLSSSSAFARKVSASSPSKGLPPVPAAIAQMAPPAPASDPVAPRTDAGEATTSRVSKLYPSLPAMSPTRTQQQVDSRATPLSPKSPSQGKPDSSTSSGANSNGASPVRLPPRSASVRGSPGKSPDRSRFGSPHRSLRDGGAKSLVPGSPTSGGTALTGTRNLASLFGTPSSSRVPQRPQAAATSTPTSSPGSKVTRLQASRQAPAPAPALSQASIAATAAASEDADVTSMAPPPVPPTPSRAAQAAKEAEAAAADSKQKQLPPPPTARKSAEADSAPATRAAKTSTDGVEPRQTRLSAAKAKEAERLEREGEASQPATQATQYFDALSQRPDDASGSAKSGKDSEGELTLEDLSGPGVGSGKKEDGASARPAQPVRAPAPVISVVVPSPSKAKAPPSLSASQSQAQQAQQAQQQQPNRLQGSVRGAPSAPNGRPVSQKAGVLSSSVKGKAGSSKLPTSSQPASSSSASSAAGSSSDPASGGSFANSVGWSRFKGLFSKSSANPGSGSDSSSAPAPSTGFTPRPRGMSISQQQQQQGGSNGLGASASGGPPSQEARLDASQSQSQASTASTTIGGKPASLIRADKLRREDEERSTRKAKEKQERDKTIQENKRAKAAEAEEQRAAKTKPRAPEDSGRAKRPADVADGPSSATTSSSRAGRGSTAQGPAAANSRYLGSTTAALVNGNAALSDNGKKRRLTTDRDGNPAVVIPAALQGRPAAPAAASSSSSQQQQQQQQQQPRSRAGSVSGQAPKLKRTISQSSIRTNATGTGPNVGSSSAVKPSAATPGVIRPGAHVPGQPIRFEATPGRGPTSTLASSSSTAAAAAAAAQQQQQRQQQQPAQAQQQNRASTFSTQNPFQQQKVLRQQQAQQQQAARLQAEEAANARAAMAAAQHREAYAQMDEHAGDHDGEPEELPDVASEYSDSDSEETVNRRKELPSWTRGVDLEAALHAQSTIDADEIFGIPSGPVSLEEMLPSMAIRERIRRPRSSSANWSGPDALARWEIDRYNLRMGIHTAGAGAVVGGGTVGLHRVPPVPPLPAQHAQAAAQPAAPSSGNGNGSGAPAAAGASGAPAGARKKEGGDRAN</sequence>
<dbReference type="OrthoDB" id="6123at2759"/>
<comment type="subcellular location">
    <subcellularLocation>
        <location evidence="2">Cytoplasm</location>
        <location evidence="2">Cytoskeleton</location>
        <location evidence="2">Spindle</location>
    </subcellularLocation>
    <subcellularLocation>
        <location evidence="1">Nucleus</location>
    </subcellularLocation>
</comment>
<comment type="similarity">
    <text evidence="3">Belongs to the INCENP family.</text>
</comment>
<feature type="compositionally biased region" description="Low complexity" evidence="8">
    <location>
        <begin position="1274"/>
        <end position="1320"/>
    </location>
</feature>
<feature type="compositionally biased region" description="Low complexity" evidence="8">
    <location>
        <begin position="1607"/>
        <end position="1640"/>
    </location>
</feature>
<feature type="compositionally biased region" description="Low complexity" evidence="8">
    <location>
        <begin position="1118"/>
        <end position="1165"/>
    </location>
</feature>
<feature type="compositionally biased region" description="Basic and acidic residues" evidence="8">
    <location>
        <begin position="87"/>
        <end position="98"/>
    </location>
</feature>
<feature type="compositionally biased region" description="Low complexity" evidence="8">
    <location>
        <begin position="462"/>
        <end position="500"/>
    </location>
</feature>
<dbReference type="EMBL" id="OOIP01000021">
    <property type="protein sequence ID" value="SPO40685.1"/>
    <property type="molecule type" value="Genomic_DNA"/>
</dbReference>
<feature type="compositionally biased region" description="Basic and acidic residues" evidence="8">
    <location>
        <begin position="140"/>
        <end position="149"/>
    </location>
</feature>
<evidence type="ECO:0000256" key="2">
    <source>
        <dbReference type="ARBA" id="ARBA00004186"/>
    </source>
</evidence>
<accession>A0A5C3FAJ0</accession>
<feature type="compositionally biased region" description="Low complexity" evidence="8">
    <location>
        <begin position="1789"/>
        <end position="1823"/>
    </location>
</feature>
<reference evidence="10 11" key="1">
    <citation type="submission" date="2018-03" db="EMBL/GenBank/DDBJ databases">
        <authorList>
            <person name="Guldener U."/>
        </authorList>
    </citation>
    <scope>NUCLEOTIDE SEQUENCE [LARGE SCALE GENOMIC DNA]</scope>
    <source>
        <strain evidence="10 11">DAOM196992</strain>
    </source>
</reference>
<feature type="compositionally biased region" description="Low complexity" evidence="8">
    <location>
        <begin position="115"/>
        <end position="124"/>
    </location>
</feature>
<evidence type="ECO:0000256" key="5">
    <source>
        <dbReference type="ARBA" id="ARBA00022829"/>
    </source>
</evidence>
<evidence type="ECO:0000259" key="9">
    <source>
        <dbReference type="Pfam" id="PF03941"/>
    </source>
</evidence>
<proteinExistence type="inferred from homology"/>
<feature type="compositionally biased region" description="Acidic residues" evidence="8">
    <location>
        <begin position="583"/>
        <end position="598"/>
    </location>
</feature>
<feature type="compositionally biased region" description="Polar residues" evidence="8">
    <location>
        <begin position="816"/>
        <end position="825"/>
    </location>
</feature>
<feature type="compositionally biased region" description="Low complexity" evidence="8">
    <location>
        <begin position="249"/>
        <end position="289"/>
    </location>
</feature>
<feature type="compositionally biased region" description="Low complexity" evidence="8">
    <location>
        <begin position="1397"/>
        <end position="1412"/>
    </location>
</feature>
<dbReference type="GO" id="GO:0007059">
    <property type="term" value="P:chromosome segregation"/>
    <property type="evidence" value="ECO:0007669"/>
    <property type="project" value="UniProtKB-KW"/>
</dbReference>
<feature type="compositionally biased region" description="Low complexity" evidence="8">
    <location>
        <begin position="622"/>
        <end position="631"/>
    </location>
</feature>
<evidence type="ECO:0000256" key="8">
    <source>
        <dbReference type="SAM" id="MobiDB-lite"/>
    </source>
</evidence>
<keyword evidence="5" id="KW-0159">Chromosome partition</keyword>
<feature type="compositionally biased region" description="Low complexity" evidence="8">
    <location>
        <begin position="150"/>
        <end position="162"/>
    </location>
</feature>
<gene>
    <name evidence="10" type="ORF">PSFLO_06167</name>
</gene>
<feature type="compositionally biased region" description="Low complexity" evidence="8">
    <location>
        <begin position="1246"/>
        <end position="1267"/>
    </location>
</feature>
<feature type="region of interest" description="Disordered" evidence="8">
    <location>
        <begin position="757"/>
        <end position="1420"/>
    </location>
</feature>
<feature type="compositionally biased region" description="Polar residues" evidence="8">
    <location>
        <begin position="1505"/>
        <end position="1528"/>
    </location>
</feature>